<evidence type="ECO:0000256" key="11">
    <source>
        <dbReference type="ARBA" id="ARBA00045497"/>
    </source>
</evidence>
<keyword evidence="3" id="KW-0813">Transport</keyword>
<comment type="similarity">
    <text evidence="2">Belongs to the CorA metal ion transporter (MIT) (TC 1.A.35) family.</text>
</comment>
<name>A0A1B6VL05_9PROT</name>
<comment type="function">
    <text evidence="11">Mediates influx of magnesium ions. Alternates between open and closed states. Activated by low cytoplasmic Mg(2+) levels. Inactive when cytoplasmic Mg(2+) levels are high.</text>
</comment>
<dbReference type="PANTHER" id="PTHR47685">
    <property type="entry name" value="MAGNESIUM TRANSPORT PROTEIN CORA"/>
    <property type="match status" value="1"/>
</dbReference>
<feature type="transmembrane region" description="Helical" evidence="12">
    <location>
        <begin position="288"/>
        <end position="308"/>
    </location>
</feature>
<evidence type="ECO:0000313" key="14">
    <source>
        <dbReference type="Proteomes" id="UP000077786"/>
    </source>
</evidence>
<keyword evidence="6" id="KW-0460">Magnesium</keyword>
<dbReference type="GO" id="GO:0015087">
    <property type="term" value="F:cobalt ion transmembrane transporter activity"/>
    <property type="evidence" value="ECO:0007669"/>
    <property type="project" value="TreeGrafter"/>
</dbReference>
<dbReference type="Gene3D" id="3.30.460.20">
    <property type="entry name" value="CorA soluble domain-like"/>
    <property type="match status" value="1"/>
</dbReference>
<comment type="subcellular location">
    <subcellularLocation>
        <location evidence="1">Cell membrane</location>
        <topology evidence="1">Multi-pass membrane protein</topology>
    </subcellularLocation>
</comment>
<evidence type="ECO:0000256" key="2">
    <source>
        <dbReference type="ARBA" id="ARBA00009765"/>
    </source>
</evidence>
<dbReference type="GO" id="GO:0005886">
    <property type="term" value="C:plasma membrane"/>
    <property type="evidence" value="ECO:0007669"/>
    <property type="project" value="UniProtKB-SubCell"/>
</dbReference>
<evidence type="ECO:0000256" key="12">
    <source>
        <dbReference type="SAM" id="Phobius"/>
    </source>
</evidence>
<dbReference type="Pfam" id="PF01544">
    <property type="entry name" value="CorA"/>
    <property type="match status" value="1"/>
</dbReference>
<evidence type="ECO:0000256" key="10">
    <source>
        <dbReference type="ARBA" id="ARBA00034269"/>
    </source>
</evidence>
<evidence type="ECO:0000256" key="6">
    <source>
        <dbReference type="ARBA" id="ARBA00022842"/>
    </source>
</evidence>
<dbReference type="AlphaFoldDB" id="A0A1B6VL05"/>
<keyword evidence="7 12" id="KW-1133">Transmembrane helix</keyword>
<feature type="transmembrane region" description="Helical" evidence="12">
    <location>
        <begin position="320"/>
        <end position="341"/>
    </location>
</feature>
<gene>
    <name evidence="13" type="ORF">A0123_01542</name>
</gene>
<evidence type="ECO:0000256" key="5">
    <source>
        <dbReference type="ARBA" id="ARBA00022692"/>
    </source>
</evidence>
<reference evidence="13 14" key="1">
    <citation type="submission" date="2016-03" db="EMBL/GenBank/DDBJ databases">
        <title>Draft genome sequence of Gluconobacter cerinus strain CECT 9110.</title>
        <authorList>
            <person name="Sainz F."/>
            <person name="Mas A."/>
            <person name="Torija M.J."/>
        </authorList>
    </citation>
    <scope>NUCLEOTIDE SEQUENCE [LARGE SCALE GENOMIC DNA]</scope>
    <source>
        <strain evidence="13 14">CECT 9110</strain>
    </source>
</reference>
<comment type="catalytic activity">
    <reaction evidence="10">
        <text>Mg(2+)(in) = Mg(2+)(out)</text>
        <dbReference type="Rhea" id="RHEA:29827"/>
        <dbReference type="ChEBI" id="CHEBI:18420"/>
    </reaction>
</comment>
<keyword evidence="9 12" id="KW-0472">Membrane</keyword>
<organism evidence="13 14">
    <name type="scientific">Gluconobacter cerinus</name>
    <dbReference type="NCBI Taxonomy" id="38307"/>
    <lineage>
        <taxon>Bacteria</taxon>
        <taxon>Pseudomonadati</taxon>
        <taxon>Pseudomonadota</taxon>
        <taxon>Alphaproteobacteria</taxon>
        <taxon>Acetobacterales</taxon>
        <taxon>Acetobacteraceae</taxon>
        <taxon>Gluconobacter</taxon>
    </lineage>
</organism>
<dbReference type="SUPFAM" id="SSF144083">
    <property type="entry name" value="Magnesium transport protein CorA, transmembrane region"/>
    <property type="match status" value="1"/>
</dbReference>
<keyword evidence="5 12" id="KW-0812">Transmembrane</keyword>
<dbReference type="OrthoDB" id="9803416at2"/>
<protein>
    <submittedName>
        <fullName evidence="13">Magnesium/cobalt transporter CorA</fullName>
    </submittedName>
</protein>
<dbReference type="GO" id="GO:0015099">
    <property type="term" value="F:nickel cation transmembrane transporter activity"/>
    <property type="evidence" value="ECO:0007669"/>
    <property type="project" value="TreeGrafter"/>
</dbReference>
<keyword evidence="8" id="KW-0406">Ion transport</keyword>
<comment type="caution">
    <text evidence="13">The sequence shown here is derived from an EMBL/GenBank/DDBJ whole genome shotgun (WGS) entry which is preliminary data.</text>
</comment>
<dbReference type="InterPro" id="IPR045861">
    <property type="entry name" value="CorA_cytoplasmic_dom"/>
</dbReference>
<dbReference type="InterPro" id="IPR050829">
    <property type="entry name" value="CorA_MIT"/>
</dbReference>
<dbReference type="RefSeq" id="WP_064274279.1">
    <property type="nucleotide sequence ID" value="NZ_LUTU01000006.1"/>
</dbReference>
<evidence type="ECO:0000256" key="3">
    <source>
        <dbReference type="ARBA" id="ARBA00022448"/>
    </source>
</evidence>
<keyword evidence="4" id="KW-1003">Cell membrane</keyword>
<dbReference type="PANTHER" id="PTHR47685:SF1">
    <property type="entry name" value="MAGNESIUM TRANSPORT PROTEIN CORA"/>
    <property type="match status" value="1"/>
</dbReference>
<dbReference type="SUPFAM" id="SSF143865">
    <property type="entry name" value="CorA soluble domain-like"/>
    <property type="match status" value="1"/>
</dbReference>
<proteinExistence type="inferred from homology"/>
<evidence type="ECO:0000256" key="4">
    <source>
        <dbReference type="ARBA" id="ARBA00022475"/>
    </source>
</evidence>
<dbReference type="FunFam" id="1.20.58.340:FF:000004">
    <property type="entry name" value="Magnesium transport protein CorA"/>
    <property type="match status" value="1"/>
</dbReference>
<evidence type="ECO:0000256" key="7">
    <source>
        <dbReference type="ARBA" id="ARBA00022989"/>
    </source>
</evidence>
<evidence type="ECO:0000313" key="13">
    <source>
        <dbReference type="EMBL" id="OAJ67903.1"/>
    </source>
</evidence>
<dbReference type="Gene3D" id="1.20.58.340">
    <property type="entry name" value="Magnesium transport protein CorA, transmembrane region"/>
    <property type="match status" value="1"/>
</dbReference>
<evidence type="ECO:0000256" key="8">
    <source>
        <dbReference type="ARBA" id="ARBA00023065"/>
    </source>
</evidence>
<accession>A0A1B6VL05</accession>
<sequence>MLLARPAGTPAREIGPDVDINATNWIDLINPTHDEITKAETLLGVHIPKLEELEEIESSSRHYERDNCLYLSTPLVRRADDVSFSKPVGFILTEKRIITVRYTDYFAFDLVGGKLAEYPAGKVSPSSTELLVELLEEIINRLADILEGLGRTLDTISRRVFNAEQPRDRARVGAMLRETLRRLGYAGDLASTVRDSLLGIDRVRIYLEDYISQSLQKAKDLGTSPLPARDTAGKSPTPADTFKSRLKVAGRDIASLSDFDAQIVSKVQFLLDATLGFISIEQNDGMKVLTVASSIGIMPTLIAGIYGMNFKDMPELTWKYGYPYGLTLMVLSTILPLFWFWRRGWFGTR</sequence>
<dbReference type="InterPro" id="IPR045863">
    <property type="entry name" value="CorA_TM1_TM2"/>
</dbReference>
<dbReference type="PATRIC" id="fig|38307.3.peg.1583"/>
<dbReference type="EMBL" id="LUTU01000006">
    <property type="protein sequence ID" value="OAJ67903.1"/>
    <property type="molecule type" value="Genomic_DNA"/>
</dbReference>
<dbReference type="InterPro" id="IPR002523">
    <property type="entry name" value="MgTranspt_CorA/ZnTranspt_ZntB"/>
</dbReference>
<dbReference type="Proteomes" id="UP000077786">
    <property type="component" value="Unassembled WGS sequence"/>
</dbReference>
<dbReference type="GO" id="GO:0015095">
    <property type="term" value="F:magnesium ion transmembrane transporter activity"/>
    <property type="evidence" value="ECO:0007669"/>
    <property type="project" value="TreeGrafter"/>
</dbReference>
<evidence type="ECO:0000256" key="1">
    <source>
        <dbReference type="ARBA" id="ARBA00004651"/>
    </source>
</evidence>
<evidence type="ECO:0000256" key="9">
    <source>
        <dbReference type="ARBA" id="ARBA00023136"/>
    </source>
</evidence>